<sequence>MDGKSTGTGRGGAALATAGGENRAALIGYLPGGFPRVPGLIGALRGMIDGGVEIVEIGLP</sequence>
<organism evidence="1 2">
    <name type="scientific">Amycolatopsis antarctica</name>
    <dbReference type="NCBI Taxonomy" id="1854586"/>
    <lineage>
        <taxon>Bacteria</taxon>
        <taxon>Bacillati</taxon>
        <taxon>Actinomycetota</taxon>
        <taxon>Actinomycetes</taxon>
        <taxon>Pseudonocardiales</taxon>
        <taxon>Pseudonocardiaceae</taxon>
        <taxon>Amycolatopsis</taxon>
    </lineage>
</organism>
<comment type="caution">
    <text evidence="1">The sequence shown here is derived from an EMBL/GenBank/DDBJ whole genome shotgun (WGS) entry which is preliminary data.</text>
</comment>
<dbReference type="AlphaFoldDB" id="A0A263CV49"/>
<dbReference type="InterPro" id="IPR011060">
    <property type="entry name" value="RibuloseP-bd_barrel"/>
</dbReference>
<evidence type="ECO:0000313" key="1">
    <source>
        <dbReference type="EMBL" id="OZM69859.1"/>
    </source>
</evidence>
<dbReference type="Proteomes" id="UP000242444">
    <property type="component" value="Unassembled WGS sequence"/>
</dbReference>
<evidence type="ECO:0000313" key="2">
    <source>
        <dbReference type="Proteomes" id="UP000242444"/>
    </source>
</evidence>
<protein>
    <submittedName>
        <fullName evidence="1">Uncharacterized protein</fullName>
    </submittedName>
</protein>
<dbReference type="InParanoid" id="A0A263CV49"/>
<name>A0A263CV49_9PSEU</name>
<dbReference type="EMBL" id="NKYE01000056">
    <property type="protein sequence ID" value="OZM69859.1"/>
    <property type="molecule type" value="Genomic_DNA"/>
</dbReference>
<reference evidence="1 2" key="1">
    <citation type="submission" date="2017-07" db="EMBL/GenBank/DDBJ databases">
        <title>Amycolatopsis antarcticus sp. nov., isolated from the surface of an Antarcticus brown macroalga.</title>
        <authorList>
            <person name="Wang J."/>
            <person name="Leiva S."/>
            <person name="Huang J."/>
            <person name="Huang Y."/>
        </authorList>
    </citation>
    <scope>NUCLEOTIDE SEQUENCE [LARGE SCALE GENOMIC DNA]</scope>
    <source>
        <strain evidence="1 2">AU-G6</strain>
    </source>
</reference>
<dbReference type="UniPathway" id="UPA00035">
    <property type="reaction ID" value="UER00044"/>
</dbReference>
<proteinExistence type="predicted"/>
<accession>A0A263CV49</accession>
<dbReference type="GO" id="GO:0000162">
    <property type="term" value="P:L-tryptophan biosynthetic process"/>
    <property type="evidence" value="ECO:0007669"/>
    <property type="project" value="UniProtKB-UniPathway"/>
</dbReference>
<keyword evidence="2" id="KW-1185">Reference proteome</keyword>
<dbReference type="InterPro" id="IPR013785">
    <property type="entry name" value="Aldolase_TIM"/>
</dbReference>
<dbReference type="SUPFAM" id="SSF51366">
    <property type="entry name" value="Ribulose-phoshate binding barrel"/>
    <property type="match status" value="1"/>
</dbReference>
<gene>
    <name evidence="1" type="ORF">CFN78_28375</name>
</gene>
<dbReference type="Gene3D" id="3.20.20.70">
    <property type="entry name" value="Aldolase class I"/>
    <property type="match status" value="1"/>
</dbReference>